<sequence>MAVECSLWQLDSKRMTAHSNRPVDARSLGVNASGSRISRTGIFPTAIFIAATGLACCAASARVFADHPSPHSVDVWIEQLASPAYHTRQAAAGRLLRALVVDERIENVIDSGAVSMALKMGLQHPTAEIRFACGDILRLAEQTHLDRQIERLRNPRTPVADIDLAGWAEFSELFGHDHISRSLFADLTEAFAPRLSDRPRWAASIGTWNDFKWDPYHVSAEDRLRWTMLIWLDIEDARQGKSQLTSRITMSLSNPSMGPSVGEPNDAELKRLINRWVEVHSKSTSPRNPLLIAMRYQCVDQASSISHAVMESPRASATSAVTALLVASAIGSNDVDQHLTERLGDHRTAHVWQMAGVGNIKIRTQVRDVALALLLHRRGLDPRDFGFAELQADPLLVFRDHSLGFSDDGLREQAHALSLNYLSTED</sequence>
<protein>
    <submittedName>
        <fullName evidence="1">Uncharacterized protein</fullName>
    </submittedName>
</protein>
<organism evidence="1 2">
    <name type="scientific">Rubripirellula tenax</name>
    <dbReference type="NCBI Taxonomy" id="2528015"/>
    <lineage>
        <taxon>Bacteria</taxon>
        <taxon>Pseudomonadati</taxon>
        <taxon>Planctomycetota</taxon>
        <taxon>Planctomycetia</taxon>
        <taxon>Pirellulales</taxon>
        <taxon>Pirellulaceae</taxon>
        <taxon>Rubripirellula</taxon>
    </lineage>
</organism>
<reference evidence="1 2" key="1">
    <citation type="submission" date="2019-02" db="EMBL/GenBank/DDBJ databases">
        <title>Deep-cultivation of Planctomycetes and their phenomic and genomic characterization uncovers novel biology.</title>
        <authorList>
            <person name="Wiegand S."/>
            <person name="Jogler M."/>
            <person name="Boedeker C."/>
            <person name="Pinto D."/>
            <person name="Vollmers J."/>
            <person name="Rivas-Marin E."/>
            <person name="Kohn T."/>
            <person name="Peeters S.H."/>
            <person name="Heuer A."/>
            <person name="Rast P."/>
            <person name="Oberbeckmann S."/>
            <person name="Bunk B."/>
            <person name="Jeske O."/>
            <person name="Meyerdierks A."/>
            <person name="Storesund J.E."/>
            <person name="Kallscheuer N."/>
            <person name="Luecker S."/>
            <person name="Lage O.M."/>
            <person name="Pohl T."/>
            <person name="Merkel B.J."/>
            <person name="Hornburger P."/>
            <person name="Mueller R.-W."/>
            <person name="Bruemmer F."/>
            <person name="Labrenz M."/>
            <person name="Spormann A.M."/>
            <person name="Op Den Camp H."/>
            <person name="Overmann J."/>
            <person name="Amann R."/>
            <person name="Jetten M.S.M."/>
            <person name="Mascher T."/>
            <person name="Medema M.H."/>
            <person name="Devos D.P."/>
            <person name="Kaster A.-K."/>
            <person name="Ovreas L."/>
            <person name="Rohde M."/>
            <person name="Galperin M.Y."/>
            <person name="Jogler C."/>
        </authorList>
    </citation>
    <scope>NUCLEOTIDE SEQUENCE [LARGE SCALE GENOMIC DNA]</scope>
    <source>
        <strain evidence="1 2">Poly51</strain>
    </source>
</reference>
<evidence type="ECO:0000313" key="1">
    <source>
        <dbReference type="EMBL" id="TWU48497.1"/>
    </source>
</evidence>
<evidence type="ECO:0000313" key="2">
    <source>
        <dbReference type="Proteomes" id="UP000318288"/>
    </source>
</evidence>
<dbReference type="AlphaFoldDB" id="A0A5C6EK67"/>
<comment type="caution">
    <text evidence="1">The sequence shown here is derived from an EMBL/GenBank/DDBJ whole genome shotgun (WGS) entry which is preliminary data.</text>
</comment>
<proteinExistence type="predicted"/>
<dbReference type="EMBL" id="SJPW01000006">
    <property type="protein sequence ID" value="TWU48497.1"/>
    <property type="molecule type" value="Genomic_DNA"/>
</dbReference>
<gene>
    <name evidence="1" type="ORF">Poly51_43970</name>
</gene>
<name>A0A5C6EK67_9BACT</name>
<dbReference type="Proteomes" id="UP000318288">
    <property type="component" value="Unassembled WGS sequence"/>
</dbReference>
<accession>A0A5C6EK67</accession>
<keyword evidence="2" id="KW-1185">Reference proteome</keyword>